<protein>
    <submittedName>
        <fullName evidence="1">Uncharacterized protein</fullName>
    </submittedName>
</protein>
<accession>H8K872</accession>
<evidence type="ECO:0000313" key="1">
    <source>
        <dbReference type="EMBL" id="AFC71465.1"/>
    </source>
</evidence>
<dbReference type="STRING" id="1105110.MC5_06085"/>
<dbReference type="AlphaFoldDB" id="H8K872"/>
<dbReference type="Proteomes" id="UP000007589">
    <property type="component" value="Chromosome"/>
</dbReference>
<evidence type="ECO:0000313" key="2">
    <source>
        <dbReference type="Proteomes" id="UP000007589"/>
    </source>
</evidence>
<dbReference type="EMBL" id="CP003338">
    <property type="protein sequence ID" value="AFC71465.1"/>
    <property type="molecule type" value="Genomic_DNA"/>
</dbReference>
<gene>
    <name evidence="1" type="ordered locus">MC5_06085</name>
</gene>
<keyword evidence="2" id="KW-1185">Reference proteome</keyword>
<reference evidence="2" key="1">
    <citation type="submission" date="2012-02" db="EMBL/GenBank/DDBJ databases">
        <title>Complete genome sequence of Rickettsia australis strain Cutlack.</title>
        <authorList>
            <person name="Johnson S.L."/>
            <person name="Munk A.C."/>
            <person name="Han S."/>
            <person name="Bruce D.C."/>
            <person name="Dasch G.A."/>
        </authorList>
    </citation>
    <scope>NUCLEOTIDE SEQUENCE [LARGE SCALE GENOMIC DNA]</scope>
    <source>
        <strain evidence="2">Cutlack</strain>
    </source>
</reference>
<organism evidence="1 2">
    <name type="scientific">Rickettsia australis (strain Cutlack)</name>
    <dbReference type="NCBI Taxonomy" id="1105110"/>
    <lineage>
        <taxon>Bacteria</taxon>
        <taxon>Pseudomonadati</taxon>
        <taxon>Pseudomonadota</taxon>
        <taxon>Alphaproteobacteria</taxon>
        <taxon>Rickettsiales</taxon>
        <taxon>Rickettsiaceae</taxon>
        <taxon>Rickettsieae</taxon>
        <taxon>Rickettsia</taxon>
        <taxon>spotted fever group</taxon>
    </lineage>
</organism>
<dbReference type="KEGG" id="rau:MC5_06085"/>
<dbReference type="HOGENOM" id="CLU_3358153_0_0_5"/>
<sequence length="36" mass="4065">MLGYEKAQTSLNLARDIDVPPSRIHAYSAWQTNPYG</sequence>
<proteinExistence type="predicted"/>
<name>H8K872_RICAC</name>